<gene>
    <name evidence="9" type="ORF">SAMN02745912_01953</name>
</gene>
<dbReference type="PANTHER" id="PTHR14969">
    <property type="entry name" value="SPHINGOSINE-1-PHOSPHATE PHOSPHOHYDROLASE"/>
    <property type="match status" value="1"/>
</dbReference>
<dbReference type="GO" id="GO:0016787">
    <property type="term" value="F:hydrolase activity"/>
    <property type="evidence" value="ECO:0007669"/>
    <property type="project" value="UniProtKB-KW"/>
</dbReference>
<feature type="transmembrane region" description="Helical" evidence="7">
    <location>
        <begin position="155"/>
        <end position="175"/>
    </location>
</feature>
<comment type="subcellular location">
    <subcellularLocation>
        <location evidence="1">Cell membrane</location>
        <topology evidence="1">Multi-pass membrane protein</topology>
    </subcellularLocation>
</comment>
<dbReference type="AlphaFoldDB" id="A0A1M6NZL2"/>
<dbReference type="InterPro" id="IPR000326">
    <property type="entry name" value="PAP2/HPO"/>
</dbReference>
<evidence type="ECO:0000313" key="9">
    <source>
        <dbReference type="EMBL" id="SHK01136.1"/>
    </source>
</evidence>
<keyword evidence="3 7" id="KW-0812">Transmembrane</keyword>
<protein>
    <submittedName>
        <fullName evidence="9">Undecaprenyl-diphosphatase</fullName>
    </submittedName>
</protein>
<name>A0A1M6NZL2_PARC5</name>
<proteinExistence type="predicted"/>
<evidence type="ECO:0000256" key="3">
    <source>
        <dbReference type="ARBA" id="ARBA00022692"/>
    </source>
</evidence>
<dbReference type="InterPro" id="IPR036938">
    <property type="entry name" value="PAP2/HPO_sf"/>
</dbReference>
<reference evidence="9 10" key="1">
    <citation type="submission" date="2016-11" db="EMBL/GenBank/DDBJ databases">
        <authorList>
            <person name="Jaros S."/>
            <person name="Januszkiewicz K."/>
            <person name="Wedrychowicz H."/>
        </authorList>
    </citation>
    <scope>NUCLEOTIDE SEQUENCE [LARGE SCALE GENOMIC DNA]</scope>
    <source>
        <strain evidence="9 10">DSM 15212</strain>
    </source>
</reference>
<evidence type="ECO:0000256" key="2">
    <source>
        <dbReference type="ARBA" id="ARBA00022475"/>
    </source>
</evidence>
<keyword evidence="4" id="KW-0378">Hydrolase</keyword>
<evidence type="ECO:0000256" key="1">
    <source>
        <dbReference type="ARBA" id="ARBA00004651"/>
    </source>
</evidence>
<evidence type="ECO:0000259" key="8">
    <source>
        <dbReference type="SMART" id="SM00014"/>
    </source>
</evidence>
<evidence type="ECO:0000256" key="6">
    <source>
        <dbReference type="ARBA" id="ARBA00023136"/>
    </source>
</evidence>
<sequence length="186" mass="20778">MYNFIISVDRFIIEFVQKYMHNSFLDKIMPFITSLGNIGLVWIIISIIMLISKKYRKAGILGIYSLIISAVLGELLLKNIIGRSRPFMEITSIKLLIPKPISYSFPSGHTASSFAAVAAFIKVIDNKIVIIPLALLGILIAFSRIYLLVHYPSDILGGIVLGLISAKLASIYLIFREKKSVAFNKK</sequence>
<organism evidence="9 10">
    <name type="scientific">Paramaledivibacter caminithermalis (strain DSM 15212 / CIP 107654 / DViRD3)</name>
    <name type="common">Clostridium caminithermale</name>
    <dbReference type="NCBI Taxonomy" id="1121301"/>
    <lineage>
        <taxon>Bacteria</taxon>
        <taxon>Bacillati</taxon>
        <taxon>Bacillota</taxon>
        <taxon>Clostridia</taxon>
        <taxon>Peptostreptococcales</taxon>
        <taxon>Caminicellaceae</taxon>
        <taxon>Paramaledivibacter</taxon>
    </lineage>
</organism>
<dbReference type="Gene3D" id="1.20.144.10">
    <property type="entry name" value="Phosphatidic acid phosphatase type 2/haloperoxidase"/>
    <property type="match status" value="1"/>
</dbReference>
<dbReference type="PANTHER" id="PTHR14969:SF62">
    <property type="entry name" value="DECAPRENYLPHOSPHORYL-5-PHOSPHORIBOSE PHOSPHATASE RV3807C-RELATED"/>
    <property type="match status" value="1"/>
</dbReference>
<feature type="transmembrane region" description="Helical" evidence="7">
    <location>
        <begin position="58"/>
        <end position="81"/>
    </location>
</feature>
<evidence type="ECO:0000256" key="7">
    <source>
        <dbReference type="SAM" id="Phobius"/>
    </source>
</evidence>
<dbReference type="STRING" id="1121301.SAMN02745912_01953"/>
<evidence type="ECO:0000256" key="4">
    <source>
        <dbReference type="ARBA" id="ARBA00022801"/>
    </source>
</evidence>
<evidence type="ECO:0000313" key="10">
    <source>
        <dbReference type="Proteomes" id="UP000184465"/>
    </source>
</evidence>
<dbReference type="EMBL" id="FRAG01000020">
    <property type="protein sequence ID" value="SHK01136.1"/>
    <property type="molecule type" value="Genomic_DNA"/>
</dbReference>
<dbReference type="SUPFAM" id="SSF48317">
    <property type="entry name" value="Acid phosphatase/Vanadium-dependent haloperoxidase"/>
    <property type="match status" value="1"/>
</dbReference>
<dbReference type="Pfam" id="PF01569">
    <property type="entry name" value="PAP2"/>
    <property type="match status" value="1"/>
</dbReference>
<dbReference type="OrthoDB" id="9789113at2"/>
<dbReference type="RefSeq" id="WP_073149349.1">
    <property type="nucleotide sequence ID" value="NZ_FRAG01000020.1"/>
</dbReference>
<feature type="transmembrane region" description="Helical" evidence="7">
    <location>
        <begin position="28"/>
        <end position="51"/>
    </location>
</feature>
<dbReference type="Proteomes" id="UP000184465">
    <property type="component" value="Unassembled WGS sequence"/>
</dbReference>
<dbReference type="GO" id="GO:0005886">
    <property type="term" value="C:plasma membrane"/>
    <property type="evidence" value="ECO:0007669"/>
    <property type="project" value="UniProtKB-SubCell"/>
</dbReference>
<accession>A0A1M6NZL2</accession>
<keyword evidence="6 7" id="KW-0472">Membrane</keyword>
<keyword evidence="5 7" id="KW-1133">Transmembrane helix</keyword>
<feature type="domain" description="Phosphatidic acid phosphatase type 2/haloperoxidase" evidence="8">
    <location>
        <begin position="58"/>
        <end position="170"/>
    </location>
</feature>
<evidence type="ECO:0000256" key="5">
    <source>
        <dbReference type="ARBA" id="ARBA00022989"/>
    </source>
</evidence>
<keyword evidence="2" id="KW-1003">Cell membrane</keyword>
<dbReference type="SMART" id="SM00014">
    <property type="entry name" value="acidPPc"/>
    <property type="match status" value="1"/>
</dbReference>
<feature type="transmembrane region" description="Helical" evidence="7">
    <location>
        <begin position="128"/>
        <end position="149"/>
    </location>
</feature>
<keyword evidence="10" id="KW-1185">Reference proteome</keyword>